<sequence length="770" mass="85027" precursor="true">MAANGRSMPKGLVRIVLRIDLLTGCAFSLALATGLAATPAQAQDFQNRPVAPPVPDAPVANAPTAAPAEDQVQFSANGLEYDTNTEVVTATGEVRMFREGDRLRADKVVWNRKTGKVLATGNIAVTNPQGDIAYGDEINLTDSLKDGVVDNMLVVLEQGGRLAAKQGTREADGTVNLKSAAYTPCGVTNSAGCPKEPTWKITAVRVTYRPERKRIYYSGARLHLFGLPSLPLPKFSNPVGGGSDSGLLSPNGGYSRVNGLEVSVPYYWKLAPNQGLVITPHIYSSVLPMAQVDYSALNSKGAFSVRAYATESRRSDDLTTAVSTDTSMAFRGYIDGMARYQLSPNWSASGSLRLTTDRTFLRRYDISRDDRLRTTASLERIDDTSYLSISGWYAQTLRVNDSQGQQPIALPEIDYRKRFDDGLVGGRFQLQLNTLALTRTDGQDTQRAFASLQWDLRRFTNWGQEVTFTAFARGDLYNTNDTLATTNISYRGLEGFHQRVIGAAAVDVKWPFIGTFLGGTQRFTPRVQFVAAPKVANLSLPNEDSRAVDLDDTNLFSLNRFAGYDRFEDSSRVTYGGEWALDLPGIAFTTNVGQSYRVDKRPTILPDGTGLSDRFSDIVGRSELRFRDFVSIVHRYRLDKDGFAIRRNELDATIGSRATYVLVGYLKLNRNIDASIEDLRDREEVRLAGRVQFARFWSAFGSGVVDLTNTAEDPLSRSDGFTPIRHRLGIQYEDDCLRLGGTWRRTYNDTGDARKGNSFLLTLAFTNLGR</sequence>
<feature type="chain" id="PRO_5044509233" description="LPS-assembly protein LptD" evidence="1">
    <location>
        <begin position="43"/>
        <end position="770"/>
    </location>
</feature>
<evidence type="ECO:0000313" key="5">
    <source>
        <dbReference type="EMBL" id="VVT13491.1"/>
    </source>
</evidence>
<dbReference type="InterPro" id="IPR050218">
    <property type="entry name" value="LptD"/>
</dbReference>
<dbReference type="PANTHER" id="PTHR30189">
    <property type="entry name" value="LPS-ASSEMBLY PROTEIN"/>
    <property type="match status" value="1"/>
</dbReference>
<dbReference type="EMBL" id="CABVLI010000039">
    <property type="protein sequence ID" value="VVT13491.1"/>
    <property type="molecule type" value="Genomic_DNA"/>
</dbReference>
<dbReference type="GO" id="GO:0015920">
    <property type="term" value="P:lipopolysaccharide transport"/>
    <property type="evidence" value="ECO:0007669"/>
    <property type="project" value="InterPro"/>
</dbReference>
<dbReference type="Gene3D" id="2.60.450.10">
    <property type="entry name" value="Lipopolysaccharide (LPS) transport protein A like domain"/>
    <property type="match status" value="1"/>
</dbReference>
<dbReference type="Proteomes" id="UP000244189">
    <property type="component" value="Unassembled WGS sequence"/>
</dbReference>
<evidence type="ECO:0000313" key="6">
    <source>
        <dbReference type="Proteomes" id="UP000244189"/>
    </source>
</evidence>
<comment type="caution">
    <text evidence="1">Lacks conserved residue(s) required for the propagation of feature annotation.</text>
</comment>
<dbReference type="RefSeq" id="WP_234422646.1">
    <property type="nucleotide sequence ID" value="NZ_JASPFT010000001.1"/>
</dbReference>
<protein>
    <recommendedName>
        <fullName evidence="1">LPS-assembly protein LptD</fullName>
    </recommendedName>
</protein>
<evidence type="ECO:0000313" key="7">
    <source>
        <dbReference type="Proteomes" id="UP000326857"/>
    </source>
</evidence>
<dbReference type="InterPro" id="IPR007543">
    <property type="entry name" value="LptD_C"/>
</dbReference>
<evidence type="ECO:0000259" key="3">
    <source>
        <dbReference type="Pfam" id="PF04453"/>
    </source>
</evidence>
<keyword evidence="1" id="KW-0998">Cell outer membrane</keyword>
<comment type="similarity">
    <text evidence="1">Belongs to the LptD family.</text>
</comment>
<dbReference type="Pfam" id="PF04453">
    <property type="entry name" value="LptD"/>
    <property type="match status" value="1"/>
</dbReference>
<dbReference type="Proteomes" id="UP000326857">
    <property type="component" value="Unassembled WGS sequence"/>
</dbReference>
<keyword evidence="6" id="KW-1185">Reference proteome</keyword>
<dbReference type="GO" id="GO:0009279">
    <property type="term" value="C:cell outer membrane"/>
    <property type="evidence" value="ECO:0007669"/>
    <property type="project" value="UniProtKB-SubCell"/>
</dbReference>
<reference evidence="5 7" key="2">
    <citation type="submission" date="2019-09" db="EMBL/GenBank/DDBJ databases">
        <authorList>
            <person name="Dittami M. S."/>
        </authorList>
    </citation>
    <scope>NUCLEOTIDE SEQUENCE [LARGE SCALE GENOMIC DNA]</scope>
    <source>
        <strain evidence="5">SPHINGO391</strain>
    </source>
</reference>
<comment type="subunit">
    <text evidence="1">Component of the lipopolysaccharide transport and assembly complex.</text>
</comment>
<evidence type="ECO:0000256" key="2">
    <source>
        <dbReference type="SAM" id="MobiDB-lite"/>
    </source>
</evidence>
<evidence type="ECO:0000313" key="4">
    <source>
        <dbReference type="EMBL" id="PTQ58987.1"/>
    </source>
</evidence>
<feature type="compositionally biased region" description="Low complexity" evidence="2">
    <location>
        <begin position="57"/>
        <end position="67"/>
    </location>
</feature>
<proteinExistence type="inferred from homology"/>
<dbReference type="InterPro" id="IPR020889">
    <property type="entry name" value="LipoPS_assembly_LptD"/>
</dbReference>
<dbReference type="PANTHER" id="PTHR30189:SF1">
    <property type="entry name" value="LPS-ASSEMBLY PROTEIN LPTD"/>
    <property type="match status" value="1"/>
</dbReference>
<dbReference type="GO" id="GO:1990351">
    <property type="term" value="C:transporter complex"/>
    <property type="evidence" value="ECO:0007669"/>
    <property type="project" value="TreeGrafter"/>
</dbReference>
<comment type="function">
    <text evidence="1">Involved in the assembly of lipopolysaccharide (LPS) at the surface of the outer membrane.</text>
</comment>
<dbReference type="EMBL" id="QAOG01000006">
    <property type="protein sequence ID" value="PTQ58987.1"/>
    <property type="molecule type" value="Genomic_DNA"/>
</dbReference>
<feature type="signal peptide" evidence="1">
    <location>
        <begin position="1"/>
        <end position="42"/>
    </location>
</feature>
<dbReference type="AlphaFoldDB" id="A0A2T5GI68"/>
<organism evidence="4 6">
    <name type="scientific">Sphingomonas aurantiaca</name>
    <dbReference type="NCBI Taxonomy" id="185949"/>
    <lineage>
        <taxon>Bacteria</taxon>
        <taxon>Pseudomonadati</taxon>
        <taxon>Pseudomonadota</taxon>
        <taxon>Alphaproteobacteria</taxon>
        <taxon>Sphingomonadales</taxon>
        <taxon>Sphingomonadaceae</taxon>
        <taxon>Sphingomonas</taxon>
    </lineage>
</organism>
<evidence type="ECO:0000256" key="1">
    <source>
        <dbReference type="HAMAP-Rule" id="MF_01411"/>
    </source>
</evidence>
<gene>
    <name evidence="1 5" type="primary">lptD</name>
    <name evidence="4" type="ORF">C8J26_3312</name>
    <name evidence="5" type="ORF">SPHINGO391_440123</name>
</gene>
<accession>A0A5E7ZA95</accession>
<keyword evidence="1" id="KW-0732">Signal</keyword>
<reference evidence="4 6" key="1">
    <citation type="submission" date="2018-04" db="EMBL/GenBank/DDBJ databases">
        <title>Genomic Encyclopedia of Type Strains, Phase III (KMG-III): the genomes of soil and plant-associated and newly described type strains.</title>
        <authorList>
            <person name="Whitman W."/>
        </authorList>
    </citation>
    <scope>NUCLEOTIDE SEQUENCE [LARGE SCALE GENOMIC DNA]</scope>
    <source>
        <strain evidence="4 6">MA101b</strain>
    </source>
</reference>
<name>A0A2T5GI68_9SPHN</name>
<accession>A0A2T5GI68</accession>
<feature type="domain" description="LptD C-terminal" evidence="3">
    <location>
        <begin position="330"/>
        <end position="697"/>
    </location>
</feature>
<comment type="subcellular location">
    <subcellularLocation>
        <location evidence="1">Cell outer membrane</location>
    </subcellularLocation>
</comment>
<dbReference type="HAMAP" id="MF_01411">
    <property type="entry name" value="LPS_assembly_LptD"/>
    <property type="match status" value="1"/>
</dbReference>
<dbReference type="GO" id="GO:0043165">
    <property type="term" value="P:Gram-negative-bacterium-type cell outer membrane assembly"/>
    <property type="evidence" value="ECO:0007669"/>
    <property type="project" value="UniProtKB-UniRule"/>
</dbReference>
<feature type="region of interest" description="Disordered" evidence="2">
    <location>
        <begin position="46"/>
        <end position="67"/>
    </location>
</feature>
<keyword evidence="1" id="KW-0472">Membrane</keyword>